<sequence>LRSCRVEEFEIHLYDICRRENQNEKIEWLMRNVSIHDLLFKGFDLVGDSNTAKIIDLIREHPVKRLVLYPISIYDFDNNYDDYARFIIEALNLIPAVEMDGLHLCDGEFDPHREHKEIFENIMTKLNESD</sequence>
<feature type="non-terminal residue" evidence="1">
    <location>
        <position position="130"/>
    </location>
</feature>
<keyword evidence="2" id="KW-1185">Reference proteome</keyword>
<dbReference type="AlphaFoldDB" id="A0AAV5SGG8"/>
<evidence type="ECO:0000313" key="2">
    <source>
        <dbReference type="Proteomes" id="UP001432027"/>
    </source>
</evidence>
<dbReference type="EMBL" id="BTSX01000001">
    <property type="protein sequence ID" value="GMS81737.1"/>
    <property type="molecule type" value="Genomic_DNA"/>
</dbReference>
<dbReference type="Proteomes" id="UP001432027">
    <property type="component" value="Unassembled WGS sequence"/>
</dbReference>
<protein>
    <submittedName>
        <fullName evidence="1">Uncharacterized protein</fullName>
    </submittedName>
</protein>
<name>A0AAV5SGG8_9BILA</name>
<reference evidence="1" key="1">
    <citation type="submission" date="2023-10" db="EMBL/GenBank/DDBJ databases">
        <title>Genome assembly of Pristionchus species.</title>
        <authorList>
            <person name="Yoshida K."/>
            <person name="Sommer R.J."/>
        </authorList>
    </citation>
    <scope>NUCLEOTIDE SEQUENCE</scope>
    <source>
        <strain evidence="1">RS0144</strain>
    </source>
</reference>
<proteinExistence type="predicted"/>
<evidence type="ECO:0000313" key="1">
    <source>
        <dbReference type="EMBL" id="GMS81737.1"/>
    </source>
</evidence>
<accession>A0AAV5SGG8</accession>
<feature type="non-terminal residue" evidence="1">
    <location>
        <position position="1"/>
    </location>
</feature>
<gene>
    <name evidence="1" type="ORF">PENTCL1PPCAC_3912</name>
</gene>
<organism evidence="1 2">
    <name type="scientific">Pristionchus entomophagus</name>
    <dbReference type="NCBI Taxonomy" id="358040"/>
    <lineage>
        <taxon>Eukaryota</taxon>
        <taxon>Metazoa</taxon>
        <taxon>Ecdysozoa</taxon>
        <taxon>Nematoda</taxon>
        <taxon>Chromadorea</taxon>
        <taxon>Rhabditida</taxon>
        <taxon>Rhabditina</taxon>
        <taxon>Diplogasteromorpha</taxon>
        <taxon>Diplogasteroidea</taxon>
        <taxon>Neodiplogasteridae</taxon>
        <taxon>Pristionchus</taxon>
    </lineage>
</organism>
<comment type="caution">
    <text evidence="1">The sequence shown here is derived from an EMBL/GenBank/DDBJ whole genome shotgun (WGS) entry which is preliminary data.</text>
</comment>